<dbReference type="Proteomes" id="UP000549971">
    <property type="component" value="Unassembled WGS sequence"/>
</dbReference>
<dbReference type="Gene3D" id="1.10.10.10">
    <property type="entry name" value="Winged helix-like DNA-binding domain superfamily/Winged helix DNA-binding domain"/>
    <property type="match status" value="1"/>
</dbReference>
<dbReference type="CDD" id="cd06171">
    <property type="entry name" value="Sigma70_r4"/>
    <property type="match status" value="1"/>
</dbReference>
<feature type="domain" description="RNA polymerase sigma-70 region 4" evidence="7">
    <location>
        <begin position="120"/>
        <end position="169"/>
    </location>
</feature>
<dbReference type="AlphaFoldDB" id="A0A7W9JCV5"/>
<comment type="caution">
    <text evidence="8">The sequence shown here is derived from an EMBL/GenBank/DDBJ whole genome shotgun (WGS) entry which is preliminary data.</text>
</comment>
<dbReference type="GO" id="GO:0016987">
    <property type="term" value="F:sigma factor activity"/>
    <property type="evidence" value="ECO:0007669"/>
    <property type="project" value="UniProtKB-KW"/>
</dbReference>
<keyword evidence="2" id="KW-0805">Transcription regulation</keyword>
<dbReference type="Pfam" id="PF04542">
    <property type="entry name" value="Sigma70_r2"/>
    <property type="match status" value="1"/>
</dbReference>
<name>A0A7W9JCV5_9ACTN</name>
<dbReference type="InterPro" id="IPR013325">
    <property type="entry name" value="RNA_pol_sigma_r2"/>
</dbReference>
<dbReference type="PANTHER" id="PTHR43133">
    <property type="entry name" value="RNA POLYMERASE ECF-TYPE SIGMA FACTO"/>
    <property type="match status" value="1"/>
</dbReference>
<keyword evidence="5" id="KW-0804">Transcription</keyword>
<evidence type="ECO:0000256" key="1">
    <source>
        <dbReference type="ARBA" id="ARBA00010641"/>
    </source>
</evidence>
<evidence type="ECO:0000259" key="7">
    <source>
        <dbReference type="Pfam" id="PF04545"/>
    </source>
</evidence>
<comment type="similarity">
    <text evidence="1">Belongs to the sigma-70 factor family. ECF subfamily.</text>
</comment>
<gene>
    <name evidence="8" type="ORF">HDA39_006368</name>
</gene>
<dbReference type="Gene3D" id="1.10.1740.10">
    <property type="match status" value="1"/>
</dbReference>
<dbReference type="SUPFAM" id="SSF88946">
    <property type="entry name" value="Sigma2 domain of RNA polymerase sigma factors"/>
    <property type="match status" value="1"/>
</dbReference>
<evidence type="ECO:0000256" key="4">
    <source>
        <dbReference type="ARBA" id="ARBA00023125"/>
    </source>
</evidence>
<sequence>MRSVINDISPGRLHAIELCLAERDSLRRYVKSLVGWDAFAVEDVVQETLLRAWQQAETLDWESRPIRMWLFRVARNLVVDQHRRAQRTVPSGLSQADFETTISAPDPADEITDRRVLVDALRRLSPAHREVVIRVHLCGQPGEDVAMALDVPIGTVKSRTHTAVRALRADLLRRGWGEAAA</sequence>
<evidence type="ECO:0000313" key="8">
    <source>
        <dbReference type="EMBL" id="MBB5839634.1"/>
    </source>
</evidence>
<dbReference type="InterPro" id="IPR013324">
    <property type="entry name" value="RNA_pol_sigma_r3/r4-like"/>
</dbReference>
<keyword evidence="4" id="KW-0238">DNA-binding</keyword>
<dbReference type="InterPro" id="IPR039425">
    <property type="entry name" value="RNA_pol_sigma-70-like"/>
</dbReference>
<dbReference type="SUPFAM" id="SSF88659">
    <property type="entry name" value="Sigma3 and sigma4 domains of RNA polymerase sigma factors"/>
    <property type="match status" value="1"/>
</dbReference>
<evidence type="ECO:0000256" key="2">
    <source>
        <dbReference type="ARBA" id="ARBA00023015"/>
    </source>
</evidence>
<dbReference type="NCBIfam" id="TIGR02937">
    <property type="entry name" value="sigma70-ECF"/>
    <property type="match status" value="1"/>
</dbReference>
<dbReference type="Pfam" id="PF04545">
    <property type="entry name" value="Sigma70_r4"/>
    <property type="match status" value="1"/>
</dbReference>
<dbReference type="GO" id="GO:0006352">
    <property type="term" value="P:DNA-templated transcription initiation"/>
    <property type="evidence" value="ECO:0007669"/>
    <property type="project" value="InterPro"/>
</dbReference>
<dbReference type="InterPro" id="IPR036388">
    <property type="entry name" value="WH-like_DNA-bd_sf"/>
</dbReference>
<keyword evidence="9" id="KW-1185">Reference proteome</keyword>
<dbReference type="EMBL" id="JACHMY010000001">
    <property type="protein sequence ID" value="MBB5839634.1"/>
    <property type="molecule type" value="Genomic_DNA"/>
</dbReference>
<dbReference type="InterPro" id="IPR007630">
    <property type="entry name" value="RNA_pol_sigma70_r4"/>
</dbReference>
<evidence type="ECO:0000256" key="5">
    <source>
        <dbReference type="ARBA" id="ARBA00023163"/>
    </source>
</evidence>
<protein>
    <submittedName>
        <fullName evidence="8">RNA polymerase sigma-70 factor (ECF subfamily)</fullName>
    </submittedName>
</protein>
<feature type="domain" description="RNA polymerase sigma-70 region 2" evidence="6">
    <location>
        <begin position="23"/>
        <end position="88"/>
    </location>
</feature>
<accession>A0A7W9JCV5</accession>
<keyword evidence="3" id="KW-0731">Sigma factor</keyword>
<organism evidence="8 9">
    <name type="scientific">Kribbella italica</name>
    <dbReference type="NCBI Taxonomy" id="1540520"/>
    <lineage>
        <taxon>Bacteria</taxon>
        <taxon>Bacillati</taxon>
        <taxon>Actinomycetota</taxon>
        <taxon>Actinomycetes</taxon>
        <taxon>Propionibacteriales</taxon>
        <taxon>Kribbellaceae</taxon>
        <taxon>Kribbella</taxon>
    </lineage>
</organism>
<dbReference type="GO" id="GO:0003677">
    <property type="term" value="F:DNA binding"/>
    <property type="evidence" value="ECO:0007669"/>
    <property type="project" value="UniProtKB-KW"/>
</dbReference>
<evidence type="ECO:0000259" key="6">
    <source>
        <dbReference type="Pfam" id="PF04542"/>
    </source>
</evidence>
<reference evidence="8 9" key="1">
    <citation type="submission" date="2020-08" db="EMBL/GenBank/DDBJ databases">
        <title>Sequencing the genomes of 1000 actinobacteria strains.</title>
        <authorList>
            <person name="Klenk H.-P."/>
        </authorList>
    </citation>
    <scope>NUCLEOTIDE SEQUENCE [LARGE SCALE GENOMIC DNA]</scope>
    <source>
        <strain evidence="8 9">DSM 28967</strain>
    </source>
</reference>
<dbReference type="InterPro" id="IPR014284">
    <property type="entry name" value="RNA_pol_sigma-70_dom"/>
</dbReference>
<proteinExistence type="inferred from homology"/>
<evidence type="ECO:0000256" key="3">
    <source>
        <dbReference type="ARBA" id="ARBA00023082"/>
    </source>
</evidence>
<dbReference type="InterPro" id="IPR007627">
    <property type="entry name" value="RNA_pol_sigma70_r2"/>
</dbReference>
<evidence type="ECO:0000313" key="9">
    <source>
        <dbReference type="Proteomes" id="UP000549971"/>
    </source>
</evidence>
<dbReference type="PANTHER" id="PTHR43133:SF52">
    <property type="entry name" value="ECF RNA POLYMERASE SIGMA FACTOR SIGL"/>
    <property type="match status" value="1"/>
</dbReference>
<dbReference type="RefSeq" id="WP_202893177.1">
    <property type="nucleotide sequence ID" value="NZ_JACHMY010000001.1"/>
</dbReference>